<keyword evidence="2" id="KW-1185">Reference proteome</keyword>
<accession>A0ABR1JKR4</accession>
<name>A0ABR1JKR4_9AGAR</name>
<reference evidence="1 2" key="1">
    <citation type="submission" date="2024-01" db="EMBL/GenBank/DDBJ databases">
        <title>A draft genome for the cacao thread blight pathogen Marasmiellus scandens.</title>
        <authorList>
            <person name="Baruah I.K."/>
            <person name="Leung J."/>
            <person name="Bukari Y."/>
            <person name="Amoako-Attah I."/>
            <person name="Meinhardt L.W."/>
            <person name="Bailey B.A."/>
            <person name="Cohen S.P."/>
        </authorList>
    </citation>
    <scope>NUCLEOTIDE SEQUENCE [LARGE SCALE GENOMIC DNA]</scope>
    <source>
        <strain evidence="1 2">GH-19</strain>
    </source>
</reference>
<evidence type="ECO:0000313" key="1">
    <source>
        <dbReference type="EMBL" id="KAK7462730.1"/>
    </source>
</evidence>
<organism evidence="1 2">
    <name type="scientific">Marasmiellus scandens</name>
    <dbReference type="NCBI Taxonomy" id="2682957"/>
    <lineage>
        <taxon>Eukaryota</taxon>
        <taxon>Fungi</taxon>
        <taxon>Dikarya</taxon>
        <taxon>Basidiomycota</taxon>
        <taxon>Agaricomycotina</taxon>
        <taxon>Agaricomycetes</taxon>
        <taxon>Agaricomycetidae</taxon>
        <taxon>Agaricales</taxon>
        <taxon>Marasmiineae</taxon>
        <taxon>Omphalotaceae</taxon>
        <taxon>Marasmiellus</taxon>
    </lineage>
</organism>
<dbReference type="EMBL" id="JBANRG010000010">
    <property type="protein sequence ID" value="KAK7462730.1"/>
    <property type="molecule type" value="Genomic_DNA"/>
</dbReference>
<protein>
    <submittedName>
        <fullName evidence="1">Uncharacterized protein</fullName>
    </submittedName>
</protein>
<dbReference type="Proteomes" id="UP001498398">
    <property type="component" value="Unassembled WGS sequence"/>
</dbReference>
<evidence type="ECO:0000313" key="2">
    <source>
        <dbReference type="Proteomes" id="UP001498398"/>
    </source>
</evidence>
<sequence length="320" mass="36212">MSSESNSPASKQGIQSQFITEENFYEWCTKASVNILQIDQEEILPFFSSDAIVNILKPAYNIYHLANALLPSLPPRSSFHQALETWIDLFPKPLQTESQTLDIAHIDHVADCLQSAWFDDRSLKYKVEPDAQYEIIKQHENLIRAVWPELPEDRKSFSDGRGELPVVFQRQSRLYLPYHHPMAVMPGTIITSGMTVYVTINGGKLASFSSVHVLANASTTGGSLELFPWVVEYKKTTLKQGLYQLYMDISAIAIRNYHLKIERPQYGMLITANAIYVCCGIAVKARSEELLSDSQANVPIAKHGNRLLLEATSWLSFPFW</sequence>
<comment type="caution">
    <text evidence="1">The sequence shown here is derived from an EMBL/GenBank/DDBJ whole genome shotgun (WGS) entry which is preliminary data.</text>
</comment>
<gene>
    <name evidence="1" type="ORF">VKT23_007317</name>
</gene>
<proteinExistence type="predicted"/>